<feature type="region of interest" description="Disordered" evidence="2">
    <location>
        <begin position="849"/>
        <end position="954"/>
    </location>
</feature>
<feature type="compositionally biased region" description="Polar residues" evidence="2">
    <location>
        <begin position="853"/>
        <end position="874"/>
    </location>
</feature>
<protein>
    <submittedName>
        <fullName evidence="4">Rho GTPase activating protein 31</fullName>
    </submittedName>
</protein>
<dbReference type="SUPFAM" id="SSF48350">
    <property type="entry name" value="GTPase activation domain, GAP"/>
    <property type="match status" value="1"/>
</dbReference>
<proteinExistence type="predicted"/>
<feature type="compositionally biased region" description="Basic and acidic residues" evidence="2">
    <location>
        <begin position="1118"/>
        <end position="1127"/>
    </location>
</feature>
<feature type="domain" description="Rho-GAP" evidence="3">
    <location>
        <begin position="1"/>
        <end position="55"/>
    </location>
</feature>
<feature type="region of interest" description="Disordered" evidence="2">
    <location>
        <begin position="362"/>
        <end position="507"/>
    </location>
</feature>
<dbReference type="Proteomes" id="UP000694552">
    <property type="component" value="Unplaced"/>
</dbReference>
<dbReference type="GO" id="GO:0030027">
    <property type="term" value="C:lamellipodium"/>
    <property type="evidence" value="ECO:0007669"/>
    <property type="project" value="TreeGrafter"/>
</dbReference>
<feature type="region of interest" description="Disordered" evidence="2">
    <location>
        <begin position="1107"/>
        <end position="1242"/>
    </location>
</feature>
<dbReference type="PROSITE" id="PS50238">
    <property type="entry name" value="RHOGAP"/>
    <property type="match status" value="1"/>
</dbReference>
<feature type="compositionally biased region" description="Basic and acidic residues" evidence="2">
    <location>
        <begin position="469"/>
        <end position="507"/>
    </location>
</feature>
<dbReference type="PANTHER" id="PTHR15729">
    <property type="entry name" value="CDC42 GTPASE-ACTIVATING PROTEIN"/>
    <property type="match status" value="1"/>
</dbReference>
<feature type="compositionally biased region" description="Polar residues" evidence="2">
    <location>
        <begin position="928"/>
        <end position="940"/>
    </location>
</feature>
<feature type="region of interest" description="Disordered" evidence="2">
    <location>
        <begin position="966"/>
        <end position="986"/>
    </location>
</feature>
<keyword evidence="5" id="KW-1185">Reference proteome</keyword>
<dbReference type="PANTHER" id="PTHR15729:SF3">
    <property type="entry name" value="RHO GTPASE-ACTIVATING PROTEIN 31"/>
    <property type="match status" value="1"/>
</dbReference>
<feature type="compositionally biased region" description="Basic and acidic residues" evidence="2">
    <location>
        <begin position="230"/>
        <end position="241"/>
    </location>
</feature>
<dbReference type="Ensembl" id="ENSOSUT00000005503.1">
    <property type="protein sequence ID" value="ENSOSUP00000005311.1"/>
    <property type="gene ID" value="ENSOSUG00000003959.1"/>
</dbReference>
<evidence type="ECO:0000259" key="3">
    <source>
        <dbReference type="PROSITE" id="PS50238"/>
    </source>
</evidence>
<feature type="region of interest" description="Disordered" evidence="2">
    <location>
        <begin position="665"/>
        <end position="705"/>
    </location>
</feature>
<feature type="compositionally biased region" description="Low complexity" evidence="2">
    <location>
        <begin position="552"/>
        <end position="565"/>
    </location>
</feature>
<reference evidence="4" key="1">
    <citation type="submission" date="2025-08" db="UniProtKB">
        <authorList>
            <consortium name="Ensembl"/>
        </authorList>
    </citation>
    <scope>IDENTIFICATION</scope>
</reference>
<feature type="compositionally biased region" description="Basic and acidic residues" evidence="2">
    <location>
        <begin position="1147"/>
        <end position="1163"/>
    </location>
</feature>
<feature type="region of interest" description="Disordered" evidence="2">
    <location>
        <begin position="1262"/>
        <end position="1286"/>
    </location>
</feature>
<feature type="region of interest" description="Disordered" evidence="2">
    <location>
        <begin position="552"/>
        <end position="605"/>
    </location>
</feature>
<feature type="compositionally biased region" description="Basic and acidic residues" evidence="2">
    <location>
        <begin position="679"/>
        <end position="705"/>
    </location>
</feature>
<feature type="compositionally biased region" description="Low complexity" evidence="2">
    <location>
        <begin position="435"/>
        <end position="453"/>
    </location>
</feature>
<dbReference type="InterPro" id="IPR000198">
    <property type="entry name" value="RhoGAP_dom"/>
</dbReference>
<sequence>MTNMHTRNLALVWAPNLLRSKEIEAVGCNGDAAFLEVRVQQLVIEFILNHVDQIFNNNRKASSAENIESASVVKSLTLPSASLPMKLVSLEEAQARSLSASHPARKERRENSLPEIVPVTGSLFHTVVDLPDSKRKLSTKSKKWKSIFNLGRSGSESKSKLSRNGSVFVRAQKLSEKATIRPAKSMDSLCSLPVEGEDEKSRFKRTVTTGGFFVPVMKIRTGGTGSSYDLSKESEWERERSAMGAKGSSDLSGDKVPPRTPQAKSPPEQLKVFRAEDAENEQTSPKGGRMFYTSETAAKSGFPSSLFPLEASPRHQRKALNISEPFAVSVPLRVSAVISTNSTPCRVPAKEKLSLSSLEELSSLVAESTSPSALEVGTHTRTEQAPERKEKQPVPTLPAAASRGSHTEELVAARKPESSENPQAAAENQERLREQSSCTSSTSSPQQCSEQSPTLEQTPASEVHTGPLPEDKAEQGQLKMKDVSSEGSCDHQEIETAKAEEGLCLRDVAEEDPGNALLEPLWPEIQQELKIIEPEEELLLLPAAVPKTGLISESSSSVQTDTYSSGPGQSPTLSQQKSASRTPQMTTQVSLFGAAGMEQDSPHNCQSDVVAQQSCASALPKVGPLSTGTAAPKNDHPVVESRSECLTPPLDWKLRSQSEFNEVAPSDEFSCSKGACPESGREKDSTCQLQREKDDLSRVQTQREKPEILTTDERDTFTSKALSGAGIQELKEGNAISRTHDAGDQDDEDTWTDIVQSLELVEPWEDHQWVTSPLHSPTFKDIQEKMIQEFQPQSQRTRTGLSLRPRFSRSLSLDSKDTVMSLWTIPFSFIDVTDQRQPCSDILPVTCELPKTQPISPSSLSKAKQDENGTSSPEEPSKLEEMRYPLSREEAPSEKEGPSRIPLSEPEEKKVNVRKENLWSSKPELSLPHQNSPGSSSQAKNTKEELSVSQDTALGDNTVTKTLCSATESQLSNKGEETPRKVKTRPSSLNLDSLLPASDLFTLESLSMPSAPGNLLCGQKEVKSSDSVPSLPTACPAASKGVSWGSHFSAHVDLDLDYLAVAHATTGRRNSAPVSVSAVRTSFMIKMCQARAVPVIPPKIQYTQIPQPLQAQNTTPPAEKKEAEAKQTIRQTQRVAWSHLEAPKSPLTEKKAKAEKENSDPAQKDSACPWHSSLGSPLEPSQSSHYPALDVPVLRRKRTSEGETAGDNPQSSKMERPSGFSKPSYRSRPGRPQSLILFSPPFPIMDHPSSSADSRVLLSPIRSPTQTTSSSPICGDLSETSRTTPEGVTLRNKMTIPKNGQRLETSTSCFYQPQRRSVILDGRSGRQIE</sequence>
<evidence type="ECO:0000313" key="5">
    <source>
        <dbReference type="Proteomes" id="UP000694552"/>
    </source>
</evidence>
<feature type="compositionally biased region" description="Basic and acidic residues" evidence="2">
    <location>
        <begin position="875"/>
        <end position="898"/>
    </location>
</feature>
<feature type="compositionally biased region" description="Polar residues" evidence="2">
    <location>
        <begin position="566"/>
        <end position="590"/>
    </location>
</feature>
<dbReference type="GO" id="GO:0005096">
    <property type="term" value="F:GTPase activator activity"/>
    <property type="evidence" value="ECO:0007669"/>
    <property type="project" value="UniProtKB-KW"/>
</dbReference>
<dbReference type="Gene3D" id="1.10.555.10">
    <property type="entry name" value="Rho GTPase activation protein"/>
    <property type="match status" value="1"/>
</dbReference>
<keyword evidence="1" id="KW-0343">GTPase activation</keyword>
<accession>A0A8C8AH76</accession>
<evidence type="ECO:0000256" key="1">
    <source>
        <dbReference type="ARBA" id="ARBA00022468"/>
    </source>
</evidence>
<feature type="compositionally biased region" description="Basic and acidic residues" evidence="2">
    <location>
        <begin position="378"/>
        <end position="392"/>
    </location>
</feature>
<feature type="compositionally biased region" description="Polar residues" evidence="2">
    <location>
        <begin position="1173"/>
        <end position="1185"/>
    </location>
</feature>
<feature type="compositionally biased region" description="Basic and acidic residues" evidence="2">
    <location>
        <begin position="405"/>
        <end position="418"/>
    </location>
</feature>
<reference evidence="4" key="2">
    <citation type="submission" date="2025-09" db="UniProtKB">
        <authorList>
            <consortium name="Ensembl"/>
        </authorList>
    </citation>
    <scope>IDENTIFICATION</scope>
</reference>
<name>A0A8C8AH76_9STRI</name>
<dbReference type="InterPro" id="IPR008936">
    <property type="entry name" value="Rho_GTPase_activation_prot"/>
</dbReference>
<feature type="region of interest" description="Disordered" evidence="2">
    <location>
        <begin position="224"/>
        <end position="289"/>
    </location>
</feature>
<evidence type="ECO:0000313" key="4">
    <source>
        <dbReference type="Ensembl" id="ENSOSUP00000005311.1"/>
    </source>
</evidence>
<organism evidence="4 5">
    <name type="scientific">Otus sunia</name>
    <name type="common">Oriental scops-owl</name>
    <dbReference type="NCBI Taxonomy" id="257818"/>
    <lineage>
        <taxon>Eukaryota</taxon>
        <taxon>Metazoa</taxon>
        <taxon>Chordata</taxon>
        <taxon>Craniata</taxon>
        <taxon>Vertebrata</taxon>
        <taxon>Euteleostomi</taxon>
        <taxon>Archelosauria</taxon>
        <taxon>Archosauria</taxon>
        <taxon>Dinosauria</taxon>
        <taxon>Saurischia</taxon>
        <taxon>Theropoda</taxon>
        <taxon>Coelurosauria</taxon>
        <taxon>Aves</taxon>
        <taxon>Neognathae</taxon>
        <taxon>Neoaves</taxon>
        <taxon>Telluraves</taxon>
        <taxon>Strigiformes</taxon>
        <taxon>Strigidae</taxon>
        <taxon>Otus</taxon>
    </lineage>
</organism>
<feature type="compositionally biased region" description="Polar residues" evidence="2">
    <location>
        <begin position="1107"/>
        <end position="1116"/>
    </location>
</feature>
<feature type="region of interest" description="Disordered" evidence="2">
    <location>
        <begin position="623"/>
        <end position="644"/>
    </location>
</feature>
<dbReference type="GO" id="GO:0007264">
    <property type="term" value="P:small GTPase-mediated signal transduction"/>
    <property type="evidence" value="ECO:0007669"/>
    <property type="project" value="TreeGrafter"/>
</dbReference>
<dbReference type="InterPro" id="IPR051576">
    <property type="entry name" value="PX-Rho_GAP"/>
</dbReference>
<feature type="compositionally biased region" description="Basic and acidic residues" evidence="2">
    <location>
        <begin position="906"/>
        <end position="917"/>
    </location>
</feature>
<evidence type="ECO:0000256" key="2">
    <source>
        <dbReference type="SAM" id="MobiDB-lite"/>
    </source>
</evidence>
<feature type="compositionally biased region" description="Basic and acidic residues" evidence="2">
    <location>
        <begin position="633"/>
        <end position="643"/>
    </location>
</feature>